<gene>
    <name evidence="1" type="ORF">DE4585_02667</name>
</gene>
<proteinExistence type="predicted"/>
<name>A0A4R8S0G7_9MYCO</name>
<dbReference type="EMBL" id="PECH01000007">
    <property type="protein sequence ID" value="TDZ82135.1"/>
    <property type="molecule type" value="Genomic_DNA"/>
</dbReference>
<dbReference type="AlphaFoldDB" id="A0A4R8S0G7"/>
<reference evidence="1 2" key="1">
    <citation type="journal article" date="2019" name="Sci. Rep.">
        <title>Extended insight into the Mycobacterium chelonae-abscessus complex through whole genome sequencing of Mycobacterium salmoniphilum outbreak and Mycobacterium salmoniphilum-like strains.</title>
        <authorList>
            <person name="Behra P.R.K."/>
            <person name="Das S."/>
            <person name="Pettersson B.M.F."/>
            <person name="Shirreff L."/>
            <person name="DuCote T."/>
            <person name="Jacobsson K.G."/>
            <person name="Ennis D.G."/>
            <person name="Kirsebom L.A."/>
        </authorList>
    </citation>
    <scope>NUCLEOTIDE SEQUENCE [LARGE SCALE GENOMIC DNA]</scope>
    <source>
        <strain evidence="1 2">DE 4585</strain>
    </source>
</reference>
<comment type="caution">
    <text evidence="1">The sequence shown here is derived from an EMBL/GenBank/DDBJ whole genome shotgun (WGS) entry which is preliminary data.</text>
</comment>
<accession>A0A4R8S0G7</accession>
<organism evidence="1 2">
    <name type="scientific">Mycobacteroides salmoniphilum</name>
    <dbReference type="NCBI Taxonomy" id="404941"/>
    <lineage>
        <taxon>Bacteria</taxon>
        <taxon>Bacillati</taxon>
        <taxon>Actinomycetota</taxon>
        <taxon>Actinomycetes</taxon>
        <taxon>Mycobacteriales</taxon>
        <taxon>Mycobacteriaceae</taxon>
        <taxon>Mycobacteroides</taxon>
    </lineage>
</organism>
<dbReference type="PROSITE" id="PS51257">
    <property type="entry name" value="PROKAR_LIPOPROTEIN"/>
    <property type="match status" value="1"/>
</dbReference>
<evidence type="ECO:0000313" key="2">
    <source>
        <dbReference type="Proteomes" id="UP000295117"/>
    </source>
</evidence>
<protein>
    <recommendedName>
        <fullName evidence="3">DUF3558 domain-containing protein</fullName>
    </recommendedName>
</protein>
<evidence type="ECO:0000313" key="1">
    <source>
        <dbReference type="EMBL" id="TDZ82135.1"/>
    </source>
</evidence>
<sequence length="344" mass="37244">MKRVMAVAAAGLVLVSGCGQGDGPIRPLNATAAKNVAYRDQLPPDVKEMLAHFDELRAVDPCGLVDDADISALGKVDYFGVDGAGPGTCAISFDRPSEQKGVHALTVGKRFIDPKATQGAVSSSDSCEYRIETGYVYPGGEKESASVSVRQGLDVPRREADALCPVAEKLAGVMLTKLKSPPKYQDSKYLPADKLIDVDPCGPIEVLEGRPVDVVNTGNPFVCTIRDRGSSNPDDQRYIKVDYTRLRDVPQPKLIGPDENATYGGVLSYIDGVQVRTRLGTEKSPECAFFIFAGNNAPIKGSHEGTDLRQYVSTIFVRTTPRGRDCTEGQKMTEQLIRQYRNAK</sequence>
<evidence type="ECO:0008006" key="3">
    <source>
        <dbReference type="Google" id="ProtNLM"/>
    </source>
</evidence>
<dbReference type="Proteomes" id="UP000295117">
    <property type="component" value="Unassembled WGS sequence"/>
</dbReference>